<sequence length="404" mass="44507">MYLMDKMKIVILGAGYGGLRALKGLQKKHLNAEITLVNKNEYHYEATYLHEVASGANPPERISFAIKDVVDTKQTTFIQDTVIKVNKDDKTVELDKTGLISYDYLIFALGFESESFGITGVDEYALPMVDINTAVAIKEHMHRQFAQYEATKDDALLSIVVCGAGFTSIEYLGELTQQMPKLIKQYNLPADKIQLTCIEAMPTLLPMFVEKLSTYGIQKLKDRGVKFLVGTPIKEVTADTVIYEENEERKSIKAKTIVWTTGVKGSSVVGGSGFEERRGRVMVEADLTAPGYPEVFIIGDCSAVMNPENNRPYPTTAQIALKQADAAVANLVAKVNNQPIVPFTFKSQGSVCSIGNNEAIGEVLGANLKGYPASMMKKVIEDRSLSQTGGLKIMFSKGRFDLYH</sequence>
<dbReference type="PANTHER" id="PTHR42913">
    <property type="entry name" value="APOPTOSIS-INDUCING FACTOR 1"/>
    <property type="match status" value="1"/>
</dbReference>
<dbReference type="eggNOG" id="COG1252">
    <property type="taxonomic scope" value="Bacteria"/>
</dbReference>
<dbReference type="InterPro" id="IPR036188">
    <property type="entry name" value="FAD/NAD-bd_sf"/>
</dbReference>
<protein>
    <submittedName>
        <fullName evidence="7">Pyridine nucleotide-disulphide oxidoreductase family protein</fullName>
        <ecNumber evidence="7">1.6.99.3</ecNumber>
    </submittedName>
</protein>
<evidence type="ECO:0000259" key="6">
    <source>
        <dbReference type="Pfam" id="PF07992"/>
    </source>
</evidence>
<name>K8E2Q2_CARML</name>
<evidence type="ECO:0000256" key="1">
    <source>
        <dbReference type="ARBA" id="ARBA00001974"/>
    </source>
</evidence>
<comment type="similarity">
    <text evidence="2">Belongs to the NADH dehydrogenase family.</text>
</comment>
<dbReference type="AlphaFoldDB" id="K8E2Q2"/>
<dbReference type="PRINTS" id="PR00411">
    <property type="entry name" value="PNDRDTASEI"/>
</dbReference>
<proteinExistence type="inferred from homology"/>
<keyword evidence="3" id="KW-0285">Flavoprotein</keyword>
<dbReference type="Gene3D" id="3.50.50.100">
    <property type="match status" value="1"/>
</dbReference>
<comment type="cofactor">
    <cofactor evidence="1">
        <name>FAD</name>
        <dbReference type="ChEBI" id="CHEBI:57692"/>
    </cofactor>
</comment>
<dbReference type="KEGG" id="cml:BN424_908"/>
<keyword evidence="5 7" id="KW-0560">Oxidoreductase</keyword>
<dbReference type="GO" id="GO:0019646">
    <property type="term" value="P:aerobic electron transport chain"/>
    <property type="evidence" value="ECO:0007669"/>
    <property type="project" value="TreeGrafter"/>
</dbReference>
<dbReference type="Pfam" id="PF07992">
    <property type="entry name" value="Pyr_redox_2"/>
    <property type="match status" value="1"/>
</dbReference>
<gene>
    <name evidence="7" type="primary">ndh3</name>
    <name evidence="7" type="ORF">BN424_908</name>
</gene>
<dbReference type="STRING" id="1234679.BN424_908"/>
<dbReference type="EMBL" id="HE999757">
    <property type="protein sequence ID" value="CCO10372.2"/>
    <property type="molecule type" value="Genomic_DNA"/>
</dbReference>
<dbReference type="GO" id="GO:0003955">
    <property type="term" value="F:NAD(P)H dehydrogenase (quinone) activity"/>
    <property type="evidence" value="ECO:0007669"/>
    <property type="project" value="TreeGrafter"/>
</dbReference>
<dbReference type="PANTHER" id="PTHR42913:SF3">
    <property type="entry name" value="64 KDA MITOCHONDRIAL NADH DEHYDROGENASE (EUROFUNG)"/>
    <property type="match status" value="1"/>
</dbReference>
<evidence type="ECO:0000256" key="5">
    <source>
        <dbReference type="ARBA" id="ARBA00023002"/>
    </source>
</evidence>
<keyword evidence="8" id="KW-1185">Reference proteome</keyword>
<feature type="domain" description="FAD/NAD(P)-binding" evidence="6">
    <location>
        <begin position="7"/>
        <end position="324"/>
    </location>
</feature>
<organism evidence="7 8">
    <name type="scientific">Carnobacterium maltaromaticum LMA28</name>
    <dbReference type="NCBI Taxonomy" id="1234679"/>
    <lineage>
        <taxon>Bacteria</taxon>
        <taxon>Bacillati</taxon>
        <taxon>Bacillota</taxon>
        <taxon>Bacilli</taxon>
        <taxon>Lactobacillales</taxon>
        <taxon>Carnobacteriaceae</taxon>
        <taxon>Carnobacterium</taxon>
    </lineage>
</organism>
<dbReference type="SUPFAM" id="SSF51905">
    <property type="entry name" value="FAD/NAD(P)-binding domain"/>
    <property type="match status" value="2"/>
</dbReference>
<dbReference type="Proteomes" id="UP000000212">
    <property type="component" value="Chromosome"/>
</dbReference>
<dbReference type="InterPro" id="IPR023753">
    <property type="entry name" value="FAD/NAD-binding_dom"/>
</dbReference>
<dbReference type="InterPro" id="IPR051169">
    <property type="entry name" value="NADH-Q_oxidoreductase"/>
</dbReference>
<evidence type="ECO:0000313" key="8">
    <source>
        <dbReference type="Proteomes" id="UP000000212"/>
    </source>
</evidence>
<evidence type="ECO:0000256" key="3">
    <source>
        <dbReference type="ARBA" id="ARBA00022630"/>
    </source>
</evidence>
<keyword evidence="4" id="KW-0274">FAD</keyword>
<evidence type="ECO:0000256" key="4">
    <source>
        <dbReference type="ARBA" id="ARBA00022827"/>
    </source>
</evidence>
<accession>K8E2Q2</accession>
<reference evidence="8" key="1">
    <citation type="journal article" date="2013" name="Genome Announc.">
        <title>Complete Chromosome Sequence of Carnobacterium maltaromaticum LMA 28.</title>
        <authorList>
            <person name="Cailliez-Grimal C."/>
            <person name="Chaillou S."/>
            <person name="Anba-Mondoloni J."/>
            <person name="Loux V."/>
            <person name="Afzal M.I."/>
            <person name="Rahman A."/>
            <person name="Kergourlay G."/>
            <person name="Champomier-Verges M.C."/>
            <person name="Zagorec M."/>
            <person name="Dalgaard P."/>
            <person name="Leisner J.J."/>
            <person name="Prevost H."/>
            <person name="Revol-Junelles A.M."/>
            <person name="Borges F."/>
        </authorList>
    </citation>
    <scope>NUCLEOTIDE SEQUENCE</scope>
    <source>
        <strain evidence="8">LMA28</strain>
    </source>
</reference>
<dbReference type="EC" id="1.6.99.3" evidence="7"/>
<evidence type="ECO:0000256" key="2">
    <source>
        <dbReference type="ARBA" id="ARBA00005272"/>
    </source>
</evidence>
<evidence type="ECO:0000313" key="7">
    <source>
        <dbReference type="EMBL" id="CCO10372.2"/>
    </source>
</evidence>
<dbReference type="HOGENOM" id="CLU_021377_7_2_9"/>
<dbReference type="PRINTS" id="PR00368">
    <property type="entry name" value="FADPNR"/>
</dbReference>